<feature type="transmembrane region" description="Helical" evidence="1">
    <location>
        <begin position="29"/>
        <end position="51"/>
    </location>
</feature>
<dbReference type="AlphaFoldDB" id="A0AAC8UX37"/>
<keyword evidence="1" id="KW-1133">Transmembrane helix</keyword>
<gene>
    <name evidence="3" type="ORF">ABN16_08720</name>
</gene>
<keyword evidence="1" id="KW-0812">Transmembrane</keyword>
<evidence type="ECO:0000313" key="4">
    <source>
        <dbReference type="Proteomes" id="UP000036000"/>
    </source>
</evidence>
<dbReference type="EMBL" id="CP012033">
    <property type="protein sequence ID" value="AKP65074.1"/>
    <property type="molecule type" value="Genomic_DNA"/>
</dbReference>
<reference evidence="3 4" key="1">
    <citation type="submission" date="2015-07" db="EMBL/GenBank/DDBJ databases">
        <title>Lactobacillus korensis/26-25/ whole genome sequencing.</title>
        <authorList>
            <person name="Kim M.K."/>
            <person name="Im W.-T."/>
            <person name="Srinivasan S."/>
            <person name="Lee J.-J."/>
        </authorList>
    </citation>
    <scope>NUCLEOTIDE SEQUENCE [LARGE SCALE GENOMIC DNA]</scope>
    <source>
        <strain evidence="3 4">26-25</strain>
    </source>
</reference>
<name>A0AAC8UX37_9LACO</name>
<dbReference type="KEGG" id="lko:ABN16_08720"/>
<evidence type="ECO:0000256" key="1">
    <source>
        <dbReference type="SAM" id="Phobius"/>
    </source>
</evidence>
<dbReference type="InterPro" id="IPR007168">
    <property type="entry name" value="Phageshock_PspC_N"/>
</dbReference>
<feature type="domain" description="Phage shock protein PspC N-terminal" evidence="2">
    <location>
        <begin position="2"/>
        <end position="52"/>
    </location>
</feature>
<sequence length="60" mass="6809">MKSLTRSSQDAVIAGVCSGIAHYFVIPNYVVRLIFFFGGLEWLYVILGLTLPWDNQNFLN</sequence>
<dbReference type="RefSeq" id="WP_048734999.1">
    <property type="nucleotide sequence ID" value="NZ_CP012033.1"/>
</dbReference>
<protein>
    <recommendedName>
        <fullName evidence="2">Phage shock protein PspC N-terminal domain-containing protein</fullName>
    </recommendedName>
</protein>
<accession>A0AAC8UX37</accession>
<dbReference type="Pfam" id="PF04024">
    <property type="entry name" value="PspC"/>
    <property type="match status" value="1"/>
</dbReference>
<evidence type="ECO:0000259" key="2">
    <source>
        <dbReference type="Pfam" id="PF04024"/>
    </source>
</evidence>
<keyword evidence="4" id="KW-1185">Reference proteome</keyword>
<dbReference type="Proteomes" id="UP000036000">
    <property type="component" value="Chromosome"/>
</dbReference>
<organism evidence="3 4">
    <name type="scientific">Levilactobacillus koreensis</name>
    <dbReference type="NCBI Taxonomy" id="637971"/>
    <lineage>
        <taxon>Bacteria</taxon>
        <taxon>Bacillati</taxon>
        <taxon>Bacillota</taxon>
        <taxon>Bacilli</taxon>
        <taxon>Lactobacillales</taxon>
        <taxon>Lactobacillaceae</taxon>
        <taxon>Levilactobacillus</taxon>
    </lineage>
</organism>
<proteinExistence type="predicted"/>
<keyword evidence="1" id="KW-0472">Membrane</keyword>
<evidence type="ECO:0000313" key="3">
    <source>
        <dbReference type="EMBL" id="AKP65074.1"/>
    </source>
</evidence>